<dbReference type="EMBL" id="GEDG01018062">
    <property type="protein sequence ID" value="JAP21114.1"/>
    <property type="molecule type" value="Transcribed_RNA"/>
</dbReference>
<name>A0A0V0HM72_SOLCH</name>
<evidence type="ECO:0000313" key="1">
    <source>
        <dbReference type="EMBL" id="JAP21114.1"/>
    </source>
</evidence>
<organism evidence="1">
    <name type="scientific">Solanum chacoense</name>
    <name type="common">Chaco potato</name>
    <dbReference type="NCBI Taxonomy" id="4108"/>
    <lineage>
        <taxon>Eukaryota</taxon>
        <taxon>Viridiplantae</taxon>
        <taxon>Streptophyta</taxon>
        <taxon>Embryophyta</taxon>
        <taxon>Tracheophyta</taxon>
        <taxon>Spermatophyta</taxon>
        <taxon>Magnoliopsida</taxon>
        <taxon>eudicotyledons</taxon>
        <taxon>Gunneridae</taxon>
        <taxon>Pentapetalae</taxon>
        <taxon>asterids</taxon>
        <taxon>lamiids</taxon>
        <taxon>Solanales</taxon>
        <taxon>Solanaceae</taxon>
        <taxon>Solanoideae</taxon>
        <taxon>Solaneae</taxon>
        <taxon>Solanum</taxon>
    </lineage>
</organism>
<dbReference type="AlphaFoldDB" id="A0A0V0HM72"/>
<accession>A0A0V0HM72</accession>
<reference evidence="1" key="1">
    <citation type="submission" date="2015-12" db="EMBL/GenBank/DDBJ databases">
        <title>Gene expression during late stages of embryo sac development: a critical building block for successful pollen-pistil interactions.</title>
        <authorList>
            <person name="Liu Y."/>
            <person name="Joly V."/>
            <person name="Sabar M."/>
            <person name="Matton D.P."/>
        </authorList>
    </citation>
    <scope>NUCLEOTIDE SEQUENCE</scope>
</reference>
<sequence>MKQKGFMLIRTRLFLNAGNAAMKIIHNSRQEVGSFLWFPKAEERLSNFHILSENRYILVIEPVGALHFLGENPPIGV</sequence>
<protein>
    <submittedName>
        <fullName evidence="1">Putative ovule protein</fullName>
    </submittedName>
</protein>
<proteinExistence type="predicted"/>